<evidence type="ECO:0000259" key="11">
    <source>
        <dbReference type="Pfam" id="PF13361"/>
    </source>
</evidence>
<sequence>MKEEEKYGASSAIGRQRHLNRGREGQEAGFRWLKPQRAEEIKGDGGEADTAALAFPASLHEKMSSSKQLGPAVSEGEAPRQSPEGTAALTQPLSQRPGSLDSNGGLCPPPERKKDSEGHQSTISRCSDNVAESSESKIEKPLENFICDSSSTSDNSSIRPGDGEETSVSHMKPSRLSRGPRDSDRSSGQDVNLLLLRLPEQNVDDGTVKPKVQYIKEFISWTVVYNLYLEGSFQALGAVRNILQLYGLTKNHPRCMPGLIRCVAAVQSCQCQDPTAMLGCLERHSLFPKAQICIAKNLPDLESCKEKAAYIRAVMAAIVLFAGGVCDIQELVGCLQRLTSHRWRMDINEMLYCMATLFYAMRENGVEISNRFYYSVFYYLRIVENWPYKDSNPKLLDCRTDLKPTREQQQILNHAFKKPGEVVKIEAFAGTGKTYTLIQYTKKWPELKFLYLAFNSSVREKAKQLFPENVTCETFHSLAKEALEKFYQRELELFPLTSYVDSFLQSNRQEKLPFIRVNMIAETLAAFFASADDSITVDHTPKWCKNNCEKYGFGAEELCQIIVEEAKQIWREMQTLSPTGEMARRMTHEGYLKLWQLQKPSLSDYDVILVDEAQNCTPAMADIVRSQKCSVILVGDPHQKIYSFCGADNTVFNIPHNHIFYLTHSFRFGSEIAYVGATILDVSKGVWKKTLVGNKQESDVSGVGVEGMVAHLSRTNKTVFEDAVKLTCGDAPAKIHLLGGLEAFDKIRDIWALRRPEEKLEIQDPFIKSWEKEGFDSFKNHVEDAEDEELKSKIAIVEETQGSIPDLLDKISQRHVSAPEDADHILGTVHKAKGQEFDTVQVAGDFENIQLAMGCYPEKVPGIEATTLDIEWNLLYVAVTRAKKRLILPRLFASVLEKAKEYYIRFELADKVRETTSLWCLEDGCCTVIPVDSFLIPKRMKFAYSDGTETSEILLCPSCAAWILGPVAHLAGSPTMVQEAVCAPEVIEAPPEFRHLLEDL</sequence>
<dbReference type="EMBL" id="JAOTOJ010000006">
    <property type="protein sequence ID" value="KAK9400248.1"/>
    <property type="molecule type" value="Genomic_DNA"/>
</dbReference>
<protein>
    <recommendedName>
        <fullName evidence="7">DNA 3'-5' helicase</fullName>
        <ecNumber evidence="7">5.6.2.4</ecNumber>
    </recommendedName>
</protein>
<evidence type="ECO:0000256" key="9">
    <source>
        <dbReference type="SAM" id="MobiDB-lite"/>
    </source>
</evidence>
<dbReference type="PANTHER" id="PTHR11070">
    <property type="entry name" value="UVRD / RECB / PCRA DNA HELICASE FAMILY MEMBER"/>
    <property type="match status" value="1"/>
</dbReference>
<keyword evidence="3 12" id="KW-0347">Helicase</keyword>
<keyword evidence="13" id="KW-1185">Reference proteome</keyword>
<dbReference type="GO" id="GO:0003677">
    <property type="term" value="F:DNA binding"/>
    <property type="evidence" value="ECO:0007669"/>
    <property type="project" value="InterPro"/>
</dbReference>
<dbReference type="GO" id="GO:0031297">
    <property type="term" value="P:replication fork processing"/>
    <property type="evidence" value="ECO:0007669"/>
    <property type="project" value="TreeGrafter"/>
</dbReference>
<dbReference type="EC" id="5.6.2.4" evidence="7"/>
<dbReference type="AlphaFoldDB" id="A0AAW1BFL7"/>
<feature type="compositionally biased region" description="Polar residues" evidence="9">
    <location>
        <begin position="88"/>
        <end position="102"/>
    </location>
</feature>
<evidence type="ECO:0000256" key="8">
    <source>
        <dbReference type="ARBA" id="ARBA00048988"/>
    </source>
</evidence>
<dbReference type="InterPro" id="IPR014017">
    <property type="entry name" value="DNA_helicase_UvrD-like_C"/>
</dbReference>
<dbReference type="GO" id="GO:0043138">
    <property type="term" value="F:3'-5' DNA helicase activity"/>
    <property type="evidence" value="ECO:0007669"/>
    <property type="project" value="UniProtKB-EC"/>
</dbReference>
<organism evidence="12 13">
    <name type="scientific">Crotalus adamanteus</name>
    <name type="common">Eastern diamondback rattlesnake</name>
    <dbReference type="NCBI Taxonomy" id="8729"/>
    <lineage>
        <taxon>Eukaryota</taxon>
        <taxon>Metazoa</taxon>
        <taxon>Chordata</taxon>
        <taxon>Craniata</taxon>
        <taxon>Vertebrata</taxon>
        <taxon>Euteleostomi</taxon>
        <taxon>Lepidosauria</taxon>
        <taxon>Squamata</taxon>
        <taxon>Bifurcata</taxon>
        <taxon>Unidentata</taxon>
        <taxon>Episquamata</taxon>
        <taxon>Toxicofera</taxon>
        <taxon>Serpentes</taxon>
        <taxon>Colubroidea</taxon>
        <taxon>Viperidae</taxon>
        <taxon>Crotalinae</taxon>
        <taxon>Crotalus</taxon>
    </lineage>
</organism>
<keyword evidence="1" id="KW-0547">Nucleotide-binding</keyword>
<feature type="compositionally biased region" description="Basic and acidic residues" evidence="9">
    <location>
        <begin position="36"/>
        <end position="45"/>
    </location>
</feature>
<feature type="region of interest" description="Disordered" evidence="9">
    <location>
        <begin position="1"/>
        <end position="188"/>
    </location>
</feature>
<feature type="compositionally biased region" description="Polar residues" evidence="9">
    <location>
        <begin position="119"/>
        <end position="133"/>
    </location>
</feature>
<evidence type="ECO:0000256" key="6">
    <source>
        <dbReference type="ARBA" id="ARBA00034617"/>
    </source>
</evidence>
<dbReference type="InterPro" id="IPR000212">
    <property type="entry name" value="DNA_helicase_UvrD/REP"/>
</dbReference>
<keyword evidence="5" id="KW-0413">Isomerase</keyword>
<gene>
    <name evidence="12" type="ORF">NXF25_013267</name>
</gene>
<dbReference type="SUPFAM" id="SSF52540">
    <property type="entry name" value="P-loop containing nucleoside triphosphate hydrolases"/>
    <property type="match status" value="1"/>
</dbReference>
<evidence type="ECO:0000259" key="10">
    <source>
        <dbReference type="Pfam" id="PF00580"/>
    </source>
</evidence>
<dbReference type="Proteomes" id="UP001474421">
    <property type="component" value="Unassembled WGS sequence"/>
</dbReference>
<evidence type="ECO:0000256" key="7">
    <source>
        <dbReference type="ARBA" id="ARBA00034808"/>
    </source>
</evidence>
<dbReference type="GO" id="GO:0000724">
    <property type="term" value="P:double-strand break repair via homologous recombination"/>
    <property type="evidence" value="ECO:0007669"/>
    <property type="project" value="TreeGrafter"/>
</dbReference>
<comment type="catalytic activity">
    <reaction evidence="6">
        <text>Couples ATP hydrolysis with the unwinding of duplex DNA by translocating in the 3'-5' direction.</text>
        <dbReference type="EC" id="5.6.2.4"/>
    </reaction>
</comment>
<keyword evidence="2" id="KW-0378">Hydrolase</keyword>
<evidence type="ECO:0000313" key="13">
    <source>
        <dbReference type="Proteomes" id="UP001474421"/>
    </source>
</evidence>
<proteinExistence type="predicted"/>
<evidence type="ECO:0000256" key="5">
    <source>
        <dbReference type="ARBA" id="ARBA00023235"/>
    </source>
</evidence>
<dbReference type="InterPro" id="IPR027417">
    <property type="entry name" value="P-loop_NTPase"/>
</dbReference>
<evidence type="ECO:0000256" key="4">
    <source>
        <dbReference type="ARBA" id="ARBA00022840"/>
    </source>
</evidence>
<keyword evidence="4" id="KW-0067">ATP-binding</keyword>
<dbReference type="GO" id="GO:0016787">
    <property type="term" value="F:hydrolase activity"/>
    <property type="evidence" value="ECO:0007669"/>
    <property type="project" value="UniProtKB-KW"/>
</dbReference>
<dbReference type="PANTHER" id="PTHR11070:SF30">
    <property type="entry name" value="F-BOX DNA HELICASE 1"/>
    <property type="match status" value="1"/>
</dbReference>
<dbReference type="Pfam" id="PF13361">
    <property type="entry name" value="UvrD_C"/>
    <property type="match status" value="1"/>
</dbReference>
<accession>A0AAW1BFL7</accession>
<dbReference type="Pfam" id="PF00580">
    <property type="entry name" value="UvrD-helicase"/>
    <property type="match status" value="1"/>
</dbReference>
<evidence type="ECO:0000313" key="12">
    <source>
        <dbReference type="EMBL" id="KAK9400248.1"/>
    </source>
</evidence>
<evidence type="ECO:0000256" key="2">
    <source>
        <dbReference type="ARBA" id="ARBA00022801"/>
    </source>
</evidence>
<dbReference type="InterPro" id="IPR014016">
    <property type="entry name" value="UvrD-like_ATP-bd"/>
</dbReference>
<dbReference type="GO" id="GO:0005634">
    <property type="term" value="C:nucleus"/>
    <property type="evidence" value="ECO:0007669"/>
    <property type="project" value="TreeGrafter"/>
</dbReference>
<name>A0AAW1BFL7_CROAD</name>
<feature type="domain" description="UvrD-like helicase C-terminal" evidence="11">
    <location>
        <begin position="823"/>
        <end position="888"/>
    </location>
</feature>
<reference evidence="12 13" key="1">
    <citation type="journal article" date="2024" name="Proc. Natl. Acad. Sci. U.S.A.">
        <title>The genetic regulatory architecture and epigenomic basis for age-related changes in rattlesnake venom.</title>
        <authorList>
            <person name="Hogan M.P."/>
            <person name="Holding M.L."/>
            <person name="Nystrom G.S."/>
            <person name="Colston T.J."/>
            <person name="Bartlett D.A."/>
            <person name="Mason A.J."/>
            <person name="Ellsworth S.A."/>
            <person name="Rautsaw R.M."/>
            <person name="Lawrence K.C."/>
            <person name="Strickland J.L."/>
            <person name="He B."/>
            <person name="Fraser P."/>
            <person name="Margres M.J."/>
            <person name="Gilbert D.M."/>
            <person name="Gibbs H.L."/>
            <person name="Parkinson C.L."/>
            <person name="Rokyta D.R."/>
        </authorList>
    </citation>
    <scope>NUCLEOTIDE SEQUENCE [LARGE SCALE GENOMIC DNA]</scope>
    <source>
        <strain evidence="12">DRR0105</strain>
    </source>
</reference>
<dbReference type="Gene3D" id="3.40.50.300">
    <property type="entry name" value="P-loop containing nucleotide triphosphate hydrolases"/>
    <property type="match status" value="2"/>
</dbReference>
<feature type="compositionally biased region" description="Low complexity" evidence="9">
    <location>
        <begin position="148"/>
        <end position="157"/>
    </location>
</feature>
<dbReference type="GO" id="GO:0005524">
    <property type="term" value="F:ATP binding"/>
    <property type="evidence" value="ECO:0007669"/>
    <property type="project" value="UniProtKB-KW"/>
</dbReference>
<evidence type="ECO:0000256" key="1">
    <source>
        <dbReference type="ARBA" id="ARBA00022741"/>
    </source>
</evidence>
<comment type="catalytic activity">
    <reaction evidence="8">
        <text>ATP + H2O = ADP + phosphate + H(+)</text>
        <dbReference type="Rhea" id="RHEA:13065"/>
        <dbReference type="ChEBI" id="CHEBI:15377"/>
        <dbReference type="ChEBI" id="CHEBI:15378"/>
        <dbReference type="ChEBI" id="CHEBI:30616"/>
        <dbReference type="ChEBI" id="CHEBI:43474"/>
        <dbReference type="ChEBI" id="CHEBI:456216"/>
        <dbReference type="EC" id="5.6.2.4"/>
    </reaction>
</comment>
<evidence type="ECO:0000256" key="3">
    <source>
        <dbReference type="ARBA" id="ARBA00022806"/>
    </source>
</evidence>
<feature type="domain" description="UvrD-like helicase ATP-binding" evidence="10">
    <location>
        <begin position="413"/>
        <end position="653"/>
    </location>
</feature>
<comment type="caution">
    <text evidence="12">The sequence shown here is derived from an EMBL/GenBank/DDBJ whole genome shotgun (WGS) entry which is preliminary data.</text>
</comment>